<comment type="caution">
    <text evidence="4">The sequence shown here is derived from an EMBL/GenBank/DDBJ whole genome shotgun (WGS) entry which is preliminary data.</text>
</comment>
<dbReference type="InterPro" id="IPR029058">
    <property type="entry name" value="AB_hydrolase_fold"/>
</dbReference>
<dbReference type="InterPro" id="IPR003140">
    <property type="entry name" value="PLipase/COase/thioEstase"/>
</dbReference>
<dbReference type="Gene3D" id="3.40.50.1820">
    <property type="entry name" value="alpha/beta hydrolase"/>
    <property type="match status" value="1"/>
</dbReference>
<evidence type="ECO:0000313" key="5">
    <source>
        <dbReference type="Proteomes" id="UP001226084"/>
    </source>
</evidence>
<evidence type="ECO:0000313" key="4">
    <source>
        <dbReference type="EMBL" id="MDQ1107305.1"/>
    </source>
</evidence>
<evidence type="ECO:0000256" key="2">
    <source>
        <dbReference type="ARBA" id="ARBA00022801"/>
    </source>
</evidence>
<accession>A0AAP5AH02</accession>
<protein>
    <submittedName>
        <fullName evidence="4">Phospholipase/carboxylesterase</fullName>
    </submittedName>
</protein>
<comment type="similarity">
    <text evidence="1">Belongs to the AB hydrolase superfamily. AB hydrolase 2 family.</text>
</comment>
<dbReference type="EMBL" id="JAUTAS010000001">
    <property type="protein sequence ID" value="MDQ1107305.1"/>
    <property type="molecule type" value="Genomic_DNA"/>
</dbReference>
<dbReference type="AlphaFoldDB" id="A0AAP5AH02"/>
<organism evidence="4 5">
    <name type="scientific">Stenotrophomonas rhizophila</name>
    <dbReference type="NCBI Taxonomy" id="216778"/>
    <lineage>
        <taxon>Bacteria</taxon>
        <taxon>Pseudomonadati</taxon>
        <taxon>Pseudomonadota</taxon>
        <taxon>Gammaproteobacteria</taxon>
        <taxon>Lysobacterales</taxon>
        <taxon>Lysobacteraceae</taxon>
        <taxon>Stenotrophomonas</taxon>
    </lineage>
</organism>
<evidence type="ECO:0000259" key="3">
    <source>
        <dbReference type="Pfam" id="PF02230"/>
    </source>
</evidence>
<sequence length="224" mass="24009">MSQALETVVNETAANPQWSVLWLHGLGADGHDFAPIVPELLRPHWPAIRFVFPHAPMQPITINNGVPMRAWYDIVSMDFRSRADASGVDASVRALDALIDAEVARGIPVERILLAGFSQGGAIILSAALRSTRPIAGLIALSTYLPDPETAIKAAIADGARPPVFMAHGAQDPVIPQVIAADTAQRLTAAGFPLEWHSYPMAHQVCAEELQALGDWLDARFAAA</sequence>
<dbReference type="InterPro" id="IPR050565">
    <property type="entry name" value="LYPA1-2/EST-like"/>
</dbReference>
<gene>
    <name evidence="4" type="ORF">QE424_000464</name>
</gene>
<evidence type="ECO:0000256" key="1">
    <source>
        <dbReference type="ARBA" id="ARBA00006499"/>
    </source>
</evidence>
<dbReference type="RefSeq" id="WP_306987480.1">
    <property type="nucleotide sequence ID" value="NZ_JAUTAS010000001.1"/>
</dbReference>
<keyword evidence="2" id="KW-0378">Hydrolase</keyword>
<dbReference type="Proteomes" id="UP001226084">
    <property type="component" value="Unassembled WGS sequence"/>
</dbReference>
<dbReference type="GO" id="GO:0016787">
    <property type="term" value="F:hydrolase activity"/>
    <property type="evidence" value="ECO:0007669"/>
    <property type="project" value="UniProtKB-KW"/>
</dbReference>
<reference evidence="4" key="1">
    <citation type="submission" date="2023-07" db="EMBL/GenBank/DDBJ databases">
        <title>Functional and genomic diversity of the sorghum phyllosphere microbiome.</title>
        <authorList>
            <person name="Shade A."/>
        </authorList>
    </citation>
    <scope>NUCLEOTIDE SEQUENCE</scope>
    <source>
        <strain evidence="4">SORGH_AS_0457</strain>
    </source>
</reference>
<dbReference type="Pfam" id="PF02230">
    <property type="entry name" value="Abhydrolase_2"/>
    <property type="match status" value="1"/>
</dbReference>
<proteinExistence type="inferred from homology"/>
<dbReference type="PANTHER" id="PTHR10655:SF17">
    <property type="entry name" value="LYSOPHOSPHOLIPASE-LIKE PROTEIN 1"/>
    <property type="match status" value="1"/>
</dbReference>
<name>A0AAP5AH02_9GAMM</name>
<dbReference type="SUPFAM" id="SSF53474">
    <property type="entry name" value="alpha/beta-Hydrolases"/>
    <property type="match status" value="1"/>
</dbReference>
<feature type="domain" description="Phospholipase/carboxylesterase/thioesterase" evidence="3">
    <location>
        <begin position="8"/>
        <end position="218"/>
    </location>
</feature>
<dbReference type="PANTHER" id="PTHR10655">
    <property type="entry name" value="LYSOPHOSPHOLIPASE-RELATED"/>
    <property type="match status" value="1"/>
</dbReference>